<dbReference type="eggNOG" id="KOG4759">
    <property type="taxonomic scope" value="Eukaryota"/>
</dbReference>
<evidence type="ECO:0000256" key="5">
    <source>
        <dbReference type="ARBA" id="ARBA00022490"/>
    </source>
</evidence>
<keyword evidence="6" id="KW-0648">Protein biosynthesis</keyword>
<evidence type="ECO:0000256" key="7">
    <source>
        <dbReference type="ARBA" id="ARBA00032397"/>
    </source>
</evidence>
<dbReference type="Gene3D" id="3.30.1360.40">
    <property type="match status" value="1"/>
</dbReference>
<dbReference type="FunFam" id="1.10.132.20:FF:000001">
    <property type="entry name" value="Ribosome-recycling factor"/>
    <property type="match status" value="1"/>
</dbReference>
<evidence type="ECO:0000313" key="11">
    <source>
        <dbReference type="Proteomes" id="UP000026960"/>
    </source>
</evidence>
<dbReference type="InterPro" id="IPR002661">
    <property type="entry name" value="Ribosome_recyc_fac"/>
</dbReference>
<dbReference type="GO" id="GO:0006412">
    <property type="term" value="P:translation"/>
    <property type="evidence" value="ECO:0007669"/>
    <property type="project" value="UniProtKB-KW"/>
</dbReference>
<dbReference type="EnsemblPlants" id="OBART04G16940.1">
    <property type="protein sequence ID" value="OBART04G16940.1"/>
    <property type="gene ID" value="OBART04G16940"/>
</dbReference>
<reference evidence="10" key="1">
    <citation type="journal article" date="2009" name="Rice">
        <title>De Novo Next Generation Sequencing of Plant Genomes.</title>
        <authorList>
            <person name="Rounsley S."/>
            <person name="Marri P.R."/>
            <person name="Yu Y."/>
            <person name="He R."/>
            <person name="Sisneros N."/>
            <person name="Goicoechea J.L."/>
            <person name="Lee S.J."/>
            <person name="Angelova A."/>
            <person name="Kudrna D."/>
            <person name="Luo M."/>
            <person name="Affourtit J."/>
            <person name="Desany B."/>
            <person name="Knight J."/>
            <person name="Niazi F."/>
            <person name="Egholm M."/>
            <person name="Wing R.A."/>
        </authorList>
    </citation>
    <scope>NUCLEOTIDE SEQUENCE [LARGE SCALE GENOMIC DNA]</scope>
    <source>
        <strain evidence="10">cv. IRGC 105608</strain>
    </source>
</reference>
<proteinExistence type="inferred from homology"/>
<comment type="similarity">
    <text evidence="3">Belongs to the RRF family.</text>
</comment>
<dbReference type="SUPFAM" id="SSF55194">
    <property type="entry name" value="Ribosome recycling factor, RRF"/>
    <property type="match status" value="1"/>
</dbReference>
<dbReference type="Gene3D" id="1.10.132.20">
    <property type="entry name" value="Ribosome-recycling factor"/>
    <property type="match status" value="1"/>
</dbReference>
<dbReference type="GO" id="GO:0005739">
    <property type="term" value="C:mitochondrion"/>
    <property type="evidence" value="ECO:0007669"/>
    <property type="project" value="TreeGrafter"/>
</dbReference>
<evidence type="ECO:0000256" key="6">
    <source>
        <dbReference type="ARBA" id="ARBA00022917"/>
    </source>
</evidence>
<sequence>MALFLRRGAALAARSIRAAAASSASTSVHRLPSVGSLAGAGELAPTKLFLLEARRGFAKGKKSKDDGRGDTVQDAPDIGPTVKSAATQQMEAAVVALSRELSMLDHIMVETTGVKVALNRLAVVSVLDAHTLSVMPYDPSSMKSIEHAIISSPLGINPTPDGNRIIANIPPLTKENIQALCKVVTKSAEDFKQSIRRARQKALDTIKKSASGMPKDDVKRLEKEVEELTKKFIKSADDMCKAKEKEISGN</sequence>
<dbReference type="STRING" id="65489.A0A0D3FXC1"/>
<dbReference type="Proteomes" id="UP000026960">
    <property type="component" value="Chromosome 4"/>
</dbReference>
<dbReference type="Pfam" id="PF01765">
    <property type="entry name" value="RRF"/>
    <property type="match status" value="1"/>
</dbReference>
<evidence type="ECO:0000256" key="1">
    <source>
        <dbReference type="ARBA" id="ARBA00002952"/>
    </source>
</evidence>
<evidence type="ECO:0000256" key="2">
    <source>
        <dbReference type="ARBA" id="ARBA00004496"/>
    </source>
</evidence>
<feature type="domain" description="Ribosome recycling factor" evidence="9">
    <location>
        <begin position="100"/>
        <end position="247"/>
    </location>
</feature>
<name>A0A0D3FXC1_9ORYZ</name>
<dbReference type="Gramene" id="OBART04G16940.1">
    <property type="protein sequence ID" value="OBART04G16940.1"/>
    <property type="gene ID" value="OBART04G16940"/>
</dbReference>
<comment type="function">
    <text evidence="1">Responsible for the release of ribosomes from messenger RNA at the termination of chloroplastic protein biosynthesis.</text>
</comment>
<reference evidence="10" key="2">
    <citation type="submission" date="2015-03" db="UniProtKB">
        <authorList>
            <consortium name="EnsemblPlants"/>
        </authorList>
    </citation>
    <scope>IDENTIFICATION</scope>
</reference>
<dbReference type="AlphaFoldDB" id="A0A0D3FXC1"/>
<keyword evidence="11" id="KW-1185">Reference proteome</keyword>
<dbReference type="FunFam" id="3.30.1360.40:FF:000001">
    <property type="entry name" value="Ribosome-recycling factor"/>
    <property type="match status" value="1"/>
</dbReference>
<comment type="subcellular location">
    <subcellularLocation>
        <location evidence="2">Cytoplasm</location>
    </subcellularLocation>
</comment>
<evidence type="ECO:0000256" key="8">
    <source>
        <dbReference type="SAM" id="MobiDB-lite"/>
    </source>
</evidence>
<dbReference type="InterPro" id="IPR036191">
    <property type="entry name" value="RRF_sf"/>
</dbReference>
<dbReference type="GO" id="GO:0043023">
    <property type="term" value="F:ribosomal large subunit binding"/>
    <property type="evidence" value="ECO:0007669"/>
    <property type="project" value="TreeGrafter"/>
</dbReference>
<evidence type="ECO:0000256" key="4">
    <source>
        <dbReference type="ARBA" id="ARBA00014063"/>
    </source>
</evidence>
<dbReference type="InterPro" id="IPR023584">
    <property type="entry name" value="Ribosome_recyc_fac_dom"/>
</dbReference>
<dbReference type="PANTHER" id="PTHR20982:SF3">
    <property type="entry name" value="MITOCHONDRIAL RIBOSOME RECYCLING FACTOR PSEUDO 1"/>
    <property type="match status" value="1"/>
</dbReference>
<dbReference type="PANTHER" id="PTHR20982">
    <property type="entry name" value="RIBOSOME RECYCLING FACTOR"/>
    <property type="match status" value="1"/>
</dbReference>
<accession>A0A0D3FXC1</accession>
<dbReference type="PaxDb" id="65489-OBART04G16940.1"/>
<evidence type="ECO:0000256" key="3">
    <source>
        <dbReference type="ARBA" id="ARBA00005912"/>
    </source>
</evidence>
<feature type="region of interest" description="Disordered" evidence="8">
    <location>
        <begin position="60"/>
        <end position="80"/>
    </location>
</feature>
<dbReference type="HOGENOM" id="CLU_073981_1_0_1"/>
<organism evidence="10">
    <name type="scientific">Oryza barthii</name>
    <dbReference type="NCBI Taxonomy" id="65489"/>
    <lineage>
        <taxon>Eukaryota</taxon>
        <taxon>Viridiplantae</taxon>
        <taxon>Streptophyta</taxon>
        <taxon>Embryophyta</taxon>
        <taxon>Tracheophyta</taxon>
        <taxon>Spermatophyta</taxon>
        <taxon>Magnoliopsida</taxon>
        <taxon>Liliopsida</taxon>
        <taxon>Poales</taxon>
        <taxon>Poaceae</taxon>
        <taxon>BOP clade</taxon>
        <taxon>Oryzoideae</taxon>
        <taxon>Oryzeae</taxon>
        <taxon>Oryzinae</taxon>
        <taxon>Oryza</taxon>
    </lineage>
</organism>
<evidence type="ECO:0000259" key="9">
    <source>
        <dbReference type="Pfam" id="PF01765"/>
    </source>
</evidence>
<keyword evidence="5" id="KW-0963">Cytoplasm</keyword>
<evidence type="ECO:0000313" key="10">
    <source>
        <dbReference type="EnsemblPlants" id="OBART04G16940.1"/>
    </source>
</evidence>
<protein>
    <recommendedName>
        <fullName evidence="4">Ribosome-recycling factor, chloroplastic</fullName>
    </recommendedName>
    <alternativeName>
        <fullName evidence="7">Ribosome-releasing factor, chloroplastic</fullName>
    </alternativeName>
</protein>